<protein>
    <submittedName>
        <fullName evidence="1">Uncharacterized protein</fullName>
    </submittedName>
</protein>
<feature type="non-terminal residue" evidence="1">
    <location>
        <position position="1"/>
    </location>
</feature>
<proteinExistence type="predicted"/>
<organism evidence="1 2">
    <name type="scientific">Didymodactylos carnosus</name>
    <dbReference type="NCBI Taxonomy" id="1234261"/>
    <lineage>
        <taxon>Eukaryota</taxon>
        <taxon>Metazoa</taxon>
        <taxon>Spiralia</taxon>
        <taxon>Gnathifera</taxon>
        <taxon>Rotifera</taxon>
        <taxon>Eurotatoria</taxon>
        <taxon>Bdelloidea</taxon>
        <taxon>Philodinida</taxon>
        <taxon>Philodinidae</taxon>
        <taxon>Didymodactylos</taxon>
    </lineage>
</organism>
<feature type="non-terminal residue" evidence="1">
    <location>
        <position position="171"/>
    </location>
</feature>
<dbReference type="AlphaFoldDB" id="A0A8S2X9F0"/>
<gene>
    <name evidence="1" type="ORF">TMI583_LOCUS47355</name>
</gene>
<name>A0A8S2X9F0_9BILA</name>
<reference evidence="1" key="1">
    <citation type="submission" date="2021-02" db="EMBL/GenBank/DDBJ databases">
        <authorList>
            <person name="Nowell W R."/>
        </authorList>
    </citation>
    <scope>NUCLEOTIDE SEQUENCE</scope>
</reference>
<evidence type="ECO:0000313" key="2">
    <source>
        <dbReference type="Proteomes" id="UP000682733"/>
    </source>
</evidence>
<dbReference type="EMBL" id="CAJOBA010091363">
    <property type="protein sequence ID" value="CAF4486009.1"/>
    <property type="molecule type" value="Genomic_DNA"/>
</dbReference>
<sequence>IITNFKIENWLLYLNIMKIQFDLNILFNRYLDELNFNIDYQNNIDQLIEVKFNETEIKYQNSLKEILNTIKLIELNQNLDNNEKEIFFQFLRIKLSSELKKTSNNLIKPNDLEKLFNKYLIETNIFEKIIHSLNNQSLDVNDPSIIENINSKSLNNLLPYLTRFWIMEKLE</sequence>
<evidence type="ECO:0000313" key="1">
    <source>
        <dbReference type="EMBL" id="CAF4486009.1"/>
    </source>
</evidence>
<dbReference type="Proteomes" id="UP000682733">
    <property type="component" value="Unassembled WGS sequence"/>
</dbReference>
<accession>A0A8S2X9F0</accession>
<comment type="caution">
    <text evidence="1">The sequence shown here is derived from an EMBL/GenBank/DDBJ whole genome shotgun (WGS) entry which is preliminary data.</text>
</comment>